<gene>
    <name evidence="2" type="ORF">NIES30_22290</name>
</gene>
<dbReference type="GO" id="GO:0008270">
    <property type="term" value="F:zinc ion binding"/>
    <property type="evidence" value="ECO:0007669"/>
    <property type="project" value="InterPro"/>
</dbReference>
<dbReference type="OrthoDB" id="9802640at2"/>
<proteinExistence type="predicted"/>
<dbReference type="STRING" id="549789.NIES30_22290"/>
<reference evidence="2 3" key="1">
    <citation type="submission" date="2016-11" db="EMBL/GenBank/DDBJ databases">
        <title>Draft Genome Sequences of Nine Cyanobacterial Strains from Diverse Habitats.</title>
        <authorList>
            <person name="Zhu T."/>
            <person name="Hou S."/>
            <person name="Lu X."/>
            <person name="Hess W.R."/>
        </authorList>
    </citation>
    <scope>NUCLEOTIDE SEQUENCE [LARGE SCALE GENOMIC DNA]</scope>
    <source>
        <strain evidence="2 3">NIES-30</strain>
    </source>
</reference>
<accession>A0A1U7IZU8</accession>
<dbReference type="Proteomes" id="UP000185557">
    <property type="component" value="Unassembled WGS sequence"/>
</dbReference>
<organism evidence="2 3">
    <name type="scientific">Phormidium tenue NIES-30</name>
    <dbReference type="NCBI Taxonomy" id="549789"/>
    <lineage>
        <taxon>Bacteria</taxon>
        <taxon>Bacillati</taxon>
        <taxon>Cyanobacteriota</taxon>
        <taxon>Cyanophyceae</taxon>
        <taxon>Oscillatoriophycideae</taxon>
        <taxon>Oscillatoriales</taxon>
        <taxon>Oscillatoriaceae</taxon>
        <taxon>Phormidium</taxon>
    </lineage>
</organism>
<protein>
    <recommendedName>
        <fullName evidence="1">HNH domain-containing protein</fullName>
    </recommendedName>
</protein>
<dbReference type="PANTHER" id="PTHR37827">
    <property type="entry name" value="TUDOR DOMAIN-CONTAINING PROTEIN"/>
    <property type="match status" value="1"/>
</dbReference>
<dbReference type="GO" id="GO:0003676">
    <property type="term" value="F:nucleic acid binding"/>
    <property type="evidence" value="ECO:0007669"/>
    <property type="project" value="InterPro"/>
</dbReference>
<evidence type="ECO:0000313" key="2">
    <source>
        <dbReference type="EMBL" id="OKH44548.1"/>
    </source>
</evidence>
<sequence>MPCQLCQRPVDDLTEHHLVPRQHTRRRQLPTSETVLLCRPCHKQIHTLFDNHTLARDLNTLEQLQAEPKLQTFVAWVRKQQPHKRVRSYR</sequence>
<dbReference type="RefSeq" id="WP_073610654.1">
    <property type="nucleotide sequence ID" value="NZ_MRCG01000022.1"/>
</dbReference>
<dbReference type="EMBL" id="MRCG01000022">
    <property type="protein sequence ID" value="OKH44548.1"/>
    <property type="molecule type" value="Genomic_DNA"/>
</dbReference>
<dbReference type="Pfam" id="PF01844">
    <property type="entry name" value="HNH"/>
    <property type="match status" value="1"/>
</dbReference>
<evidence type="ECO:0000259" key="1">
    <source>
        <dbReference type="Pfam" id="PF01844"/>
    </source>
</evidence>
<dbReference type="InterPro" id="IPR002711">
    <property type="entry name" value="HNH"/>
</dbReference>
<evidence type="ECO:0000313" key="3">
    <source>
        <dbReference type="Proteomes" id="UP000185557"/>
    </source>
</evidence>
<keyword evidence="3" id="KW-1185">Reference proteome</keyword>
<dbReference type="GO" id="GO:0004519">
    <property type="term" value="F:endonuclease activity"/>
    <property type="evidence" value="ECO:0007669"/>
    <property type="project" value="InterPro"/>
</dbReference>
<dbReference type="AlphaFoldDB" id="A0A1U7IZU8"/>
<feature type="domain" description="HNH" evidence="1">
    <location>
        <begin position="3"/>
        <end position="47"/>
    </location>
</feature>
<comment type="caution">
    <text evidence="2">The sequence shown here is derived from an EMBL/GenBank/DDBJ whole genome shotgun (WGS) entry which is preliminary data.</text>
</comment>
<dbReference type="PANTHER" id="PTHR37827:SF1">
    <property type="entry name" value="HNH DOMAIN-CONTAINING PROTEIN"/>
    <property type="match status" value="1"/>
</dbReference>
<name>A0A1U7IZU8_9CYAN</name>